<dbReference type="GeneID" id="36621818"/>
<proteinExistence type="predicted"/>
<reference evidence="1 2" key="1">
    <citation type="submission" date="2016-07" db="EMBL/GenBank/DDBJ databases">
        <title>Multiple horizontal gene transfer events from other fungi enriched the ability of initially mycotrophic Trichoderma (Ascomycota) to feed on dead plant biomass.</title>
        <authorList>
            <consortium name="DOE Joint Genome Institute"/>
            <person name="Aerts A."/>
            <person name="Atanasova L."/>
            <person name="Chenthamara K."/>
            <person name="Zhang J."/>
            <person name="Grujic M."/>
            <person name="Henrissat B."/>
            <person name="Kuo A."/>
            <person name="Salamov A."/>
            <person name="Lipzen A."/>
            <person name="Labutti K."/>
            <person name="Barry K."/>
            <person name="Miao Y."/>
            <person name="Rahimi M.J."/>
            <person name="Shen Q."/>
            <person name="Grigoriev I.V."/>
            <person name="Kubicek C.P."/>
            <person name="Druzhinina I.S."/>
        </authorList>
    </citation>
    <scope>NUCLEOTIDE SEQUENCE [LARGE SCALE GENOMIC DNA]</scope>
    <source>
        <strain evidence="1 2">CBS 226.95</strain>
    </source>
</reference>
<accession>A0A2T4AUK5</accession>
<dbReference type="EMBL" id="KZ679675">
    <property type="protein sequence ID" value="PTB60744.1"/>
    <property type="molecule type" value="Genomic_DNA"/>
</dbReference>
<keyword evidence="2" id="KW-1185">Reference proteome</keyword>
<name>A0A2T4AUK5_TRIHA</name>
<gene>
    <name evidence="1" type="ORF">M431DRAFT_195494</name>
</gene>
<evidence type="ECO:0000313" key="1">
    <source>
        <dbReference type="EMBL" id="PTB60744.1"/>
    </source>
</evidence>
<organism evidence="1 2">
    <name type="scientific">Trichoderma harzianum CBS 226.95</name>
    <dbReference type="NCBI Taxonomy" id="983964"/>
    <lineage>
        <taxon>Eukaryota</taxon>
        <taxon>Fungi</taxon>
        <taxon>Dikarya</taxon>
        <taxon>Ascomycota</taxon>
        <taxon>Pezizomycotina</taxon>
        <taxon>Sordariomycetes</taxon>
        <taxon>Hypocreomycetidae</taxon>
        <taxon>Hypocreales</taxon>
        <taxon>Hypocreaceae</taxon>
        <taxon>Trichoderma</taxon>
    </lineage>
</organism>
<dbReference type="AlphaFoldDB" id="A0A2T4AUK5"/>
<dbReference type="RefSeq" id="XP_024780421.1">
    <property type="nucleotide sequence ID" value="XM_024913257.1"/>
</dbReference>
<sequence length="79" mass="9104">MRNHSLIHRWIFFRHPHAFGIFSPRGLRVFCNGWHIGILVIVDLSFVFSTSCHPSPPLSPLYRLLLLSAFIRDGKHGIP</sequence>
<dbReference type="Proteomes" id="UP000241690">
    <property type="component" value="Unassembled WGS sequence"/>
</dbReference>
<protein>
    <submittedName>
        <fullName evidence="1">Uncharacterized protein</fullName>
    </submittedName>
</protein>
<evidence type="ECO:0000313" key="2">
    <source>
        <dbReference type="Proteomes" id="UP000241690"/>
    </source>
</evidence>